<dbReference type="AlphaFoldDB" id="A0A1G6B5J9"/>
<reference evidence="16 17" key="1">
    <citation type="submission" date="2016-10" db="EMBL/GenBank/DDBJ databases">
        <authorList>
            <person name="de Groot N.N."/>
        </authorList>
    </citation>
    <scope>NUCLEOTIDE SEQUENCE [LARGE SCALE GENOMIC DNA]</scope>
    <source>
        <strain evidence="16 17">ATCC 35022</strain>
    </source>
</reference>
<feature type="domain" description="CHASE" evidence="15">
    <location>
        <begin position="63"/>
        <end position="215"/>
    </location>
</feature>
<comment type="subcellular location">
    <subcellularLocation>
        <location evidence="2">Membrane</location>
    </subcellularLocation>
</comment>
<dbReference type="SMART" id="SM00091">
    <property type="entry name" value="PAS"/>
    <property type="match status" value="1"/>
</dbReference>
<dbReference type="PROSITE" id="PS50839">
    <property type="entry name" value="CHASE"/>
    <property type="match status" value="1"/>
</dbReference>
<dbReference type="InterPro" id="IPR006189">
    <property type="entry name" value="CHASE_dom"/>
</dbReference>
<gene>
    <name evidence="16" type="ORF">SAMN02982931_01233</name>
</gene>
<keyword evidence="5" id="KW-0597">Phosphoprotein</keyword>
<dbReference type="InterPro" id="IPR000014">
    <property type="entry name" value="PAS"/>
</dbReference>
<dbReference type="Pfam" id="PF08448">
    <property type="entry name" value="PAS_4"/>
    <property type="match status" value="1"/>
</dbReference>
<keyword evidence="17" id="KW-1185">Reference proteome</keyword>
<feature type="transmembrane region" description="Helical" evidence="13">
    <location>
        <begin position="278"/>
        <end position="302"/>
    </location>
</feature>
<comment type="catalytic activity">
    <reaction evidence="1">
        <text>ATP + protein L-histidine = ADP + protein N-phospho-L-histidine.</text>
        <dbReference type="EC" id="2.7.13.3"/>
    </reaction>
</comment>
<dbReference type="InterPro" id="IPR035965">
    <property type="entry name" value="PAS-like_dom_sf"/>
</dbReference>
<dbReference type="PROSITE" id="PS50112">
    <property type="entry name" value="PAS"/>
    <property type="match status" value="1"/>
</dbReference>
<dbReference type="Proteomes" id="UP000199071">
    <property type="component" value="Unassembled WGS sequence"/>
</dbReference>
<evidence type="ECO:0000256" key="4">
    <source>
        <dbReference type="ARBA" id="ARBA00021740"/>
    </source>
</evidence>
<dbReference type="Pfam" id="PF03924">
    <property type="entry name" value="CHASE"/>
    <property type="match status" value="1"/>
</dbReference>
<dbReference type="PANTHER" id="PTHR41523">
    <property type="entry name" value="TWO-COMPONENT SYSTEM SENSOR PROTEIN"/>
    <property type="match status" value="1"/>
</dbReference>
<evidence type="ECO:0000256" key="13">
    <source>
        <dbReference type="SAM" id="Phobius"/>
    </source>
</evidence>
<keyword evidence="6" id="KW-0808">Transferase</keyword>
<keyword evidence="12 13" id="KW-0472">Membrane</keyword>
<dbReference type="GO" id="GO:0004673">
    <property type="term" value="F:protein histidine kinase activity"/>
    <property type="evidence" value="ECO:0007669"/>
    <property type="project" value="UniProtKB-EC"/>
</dbReference>
<feature type="domain" description="PAS" evidence="14">
    <location>
        <begin position="313"/>
        <end position="387"/>
    </location>
</feature>
<sequence>MATAVAIVVGLGATALGGWFVYDSYQRLREEQASARIDTAATAVKVALDRVAISVRAVRGLYAANNVTKDEFDRFAVPLAADEVLRGIGFLRRVPAEDRQEYQVRFETEPARSIGIWQRGPDGAPVAALERPFHFVIESGYLSGEGQPSYGFDAASDPVRRAAIEQTISQFQLVVSDATSLLGTDERGVVFYLPALDRSGDVIGVAFASVTVDDLARFAQRTSGIAKILLTVGPSASAAEAVADAEPVTSPPNRQTFSFGGRTWTVTVGAAPSSASTVMWWAVLLVVGAGLASTVAVVGYIANRSKTEQIAEAQAQLRGMLDGIGPLAWLLGPDGKVISANRAAVEVMKVAEGDMIGRALWDLSLDYEEPEEGARIRQAIATARNGEDARFDFTIDVDEESRVLDLWVRPLTPNSARTHNLVATAVDVTDRHEAQEIQRLLMRELDHRMKNTLQVIQAVIRRTARTQQSVSLFENSLLGRIQTMSRAHELLAGERWLGADIDTVIRQEAGSFDVGGVIRIGGPRLRLSPKAALSFALVIHELGTNASKYGALSIPTGRVEIVWSITRIDEELWMLLKWQESGGPAVKPPEDRGFGSMLIERSIAYELGGDAHLDFREEGLLCEIRAPLHTIRPFAKELAKEKVNA</sequence>
<dbReference type="InterPro" id="IPR011102">
    <property type="entry name" value="Sig_transdc_His_kinase_HWE"/>
</dbReference>
<dbReference type="EMBL" id="FMXQ01000002">
    <property type="protein sequence ID" value="SDB15693.1"/>
    <property type="molecule type" value="Genomic_DNA"/>
</dbReference>
<dbReference type="STRING" id="665467.SAMN02982931_01233"/>
<evidence type="ECO:0000256" key="2">
    <source>
        <dbReference type="ARBA" id="ARBA00004370"/>
    </source>
</evidence>
<dbReference type="GO" id="GO:0005524">
    <property type="term" value="F:ATP binding"/>
    <property type="evidence" value="ECO:0007669"/>
    <property type="project" value="UniProtKB-KW"/>
</dbReference>
<name>A0A1G6B5J9_9HYPH</name>
<evidence type="ECO:0000256" key="6">
    <source>
        <dbReference type="ARBA" id="ARBA00022679"/>
    </source>
</evidence>
<evidence type="ECO:0000256" key="5">
    <source>
        <dbReference type="ARBA" id="ARBA00022553"/>
    </source>
</evidence>
<evidence type="ECO:0000256" key="9">
    <source>
        <dbReference type="ARBA" id="ARBA00022777"/>
    </source>
</evidence>
<dbReference type="Pfam" id="PF07536">
    <property type="entry name" value="HWE_HK"/>
    <property type="match status" value="1"/>
</dbReference>
<evidence type="ECO:0000313" key="16">
    <source>
        <dbReference type="EMBL" id="SDB15693.1"/>
    </source>
</evidence>
<dbReference type="CDD" id="cd00130">
    <property type="entry name" value="PAS"/>
    <property type="match status" value="1"/>
</dbReference>
<evidence type="ECO:0000256" key="12">
    <source>
        <dbReference type="ARBA" id="ARBA00023136"/>
    </source>
</evidence>
<accession>A0A1G6B5J9</accession>
<dbReference type="SMART" id="SM00911">
    <property type="entry name" value="HWE_HK"/>
    <property type="match status" value="1"/>
</dbReference>
<organism evidence="16 17">
    <name type="scientific">Bauldia litoralis</name>
    <dbReference type="NCBI Taxonomy" id="665467"/>
    <lineage>
        <taxon>Bacteria</taxon>
        <taxon>Pseudomonadati</taxon>
        <taxon>Pseudomonadota</taxon>
        <taxon>Alphaproteobacteria</taxon>
        <taxon>Hyphomicrobiales</taxon>
        <taxon>Kaistiaceae</taxon>
        <taxon>Bauldia</taxon>
    </lineage>
</organism>
<dbReference type="OrthoDB" id="341208at2"/>
<evidence type="ECO:0000256" key="1">
    <source>
        <dbReference type="ARBA" id="ARBA00000085"/>
    </source>
</evidence>
<keyword evidence="10" id="KW-0067">ATP-binding</keyword>
<dbReference type="EC" id="2.7.13.3" evidence="3"/>
<evidence type="ECO:0000256" key="10">
    <source>
        <dbReference type="ARBA" id="ARBA00022840"/>
    </source>
</evidence>
<evidence type="ECO:0000259" key="15">
    <source>
        <dbReference type="PROSITE" id="PS50839"/>
    </source>
</evidence>
<evidence type="ECO:0000313" key="17">
    <source>
        <dbReference type="Proteomes" id="UP000199071"/>
    </source>
</evidence>
<keyword evidence="7 13" id="KW-0812">Transmembrane</keyword>
<dbReference type="SUPFAM" id="SSF55785">
    <property type="entry name" value="PYP-like sensor domain (PAS domain)"/>
    <property type="match status" value="1"/>
</dbReference>
<proteinExistence type="predicted"/>
<dbReference type="InterPro" id="IPR013656">
    <property type="entry name" value="PAS_4"/>
</dbReference>
<dbReference type="PANTHER" id="PTHR41523:SF7">
    <property type="entry name" value="HISTIDINE KINASE"/>
    <property type="match status" value="1"/>
</dbReference>
<dbReference type="SMART" id="SM01079">
    <property type="entry name" value="CHASE"/>
    <property type="match status" value="1"/>
</dbReference>
<keyword evidence="9" id="KW-0418">Kinase</keyword>
<dbReference type="RefSeq" id="WP_090875501.1">
    <property type="nucleotide sequence ID" value="NZ_FMXQ01000002.1"/>
</dbReference>
<evidence type="ECO:0000256" key="3">
    <source>
        <dbReference type="ARBA" id="ARBA00012438"/>
    </source>
</evidence>
<dbReference type="InterPro" id="IPR042240">
    <property type="entry name" value="CHASE_sf"/>
</dbReference>
<dbReference type="NCBIfam" id="TIGR00229">
    <property type="entry name" value="sensory_box"/>
    <property type="match status" value="1"/>
</dbReference>
<dbReference type="GO" id="GO:0016020">
    <property type="term" value="C:membrane"/>
    <property type="evidence" value="ECO:0007669"/>
    <property type="project" value="UniProtKB-SubCell"/>
</dbReference>
<keyword evidence="11 13" id="KW-1133">Transmembrane helix</keyword>
<dbReference type="Gene3D" id="3.30.450.20">
    <property type="entry name" value="PAS domain"/>
    <property type="match status" value="1"/>
</dbReference>
<evidence type="ECO:0000259" key="14">
    <source>
        <dbReference type="PROSITE" id="PS50112"/>
    </source>
</evidence>
<dbReference type="Gene3D" id="3.30.450.350">
    <property type="entry name" value="CHASE domain"/>
    <property type="match status" value="1"/>
</dbReference>
<dbReference type="GO" id="GO:0007165">
    <property type="term" value="P:signal transduction"/>
    <property type="evidence" value="ECO:0007669"/>
    <property type="project" value="UniProtKB-ARBA"/>
</dbReference>
<evidence type="ECO:0000256" key="7">
    <source>
        <dbReference type="ARBA" id="ARBA00022692"/>
    </source>
</evidence>
<protein>
    <recommendedName>
        <fullName evidence="4">Blue-light-activated histidine kinase</fullName>
        <ecNumber evidence="3">2.7.13.3</ecNumber>
    </recommendedName>
</protein>
<evidence type="ECO:0000256" key="11">
    <source>
        <dbReference type="ARBA" id="ARBA00022989"/>
    </source>
</evidence>
<evidence type="ECO:0000256" key="8">
    <source>
        <dbReference type="ARBA" id="ARBA00022741"/>
    </source>
</evidence>
<keyword evidence="8" id="KW-0547">Nucleotide-binding</keyword>